<dbReference type="PRINTS" id="PR00508">
    <property type="entry name" value="S21N4MTFRASE"/>
</dbReference>
<evidence type="ECO:0000256" key="4">
    <source>
        <dbReference type="SAM" id="MobiDB-lite"/>
    </source>
</evidence>
<dbReference type="Gene3D" id="3.40.50.150">
    <property type="entry name" value="Vaccinia Virus protein VP39"/>
    <property type="match status" value="1"/>
</dbReference>
<sequence length="334" mass="37518">MEQNLRNQIFIGDALEHLRTFPSNYFHVVVCSPPYFRLRDYGHPGQIGLEDAPGEYLNRLVEVFREIRRVLYPEGTAWVNLGDSYNSGSKKENGPNQISSSITQSKKGSMNQSSFNLATRVAGLKKKDLIGIPWRVAFALQEDGWYLRQDIIWNKPNPMPSPVKDRCTTAHEYIFLLTKKSSYYFDTDAISEPAVSLMPGHKSFRSNALEIANRGTSARVYRERRNKRSVWTVTTAPSKTSHTATFPRELISSCIKAGTSRIGVCKICGSQYKEKSVSSCEHSYDPVPPRVCDPFFGSGTTGIVALDLGCEFTGIEIVPKFADEAEKRIGPRLF</sequence>
<dbReference type="EMBL" id="AHNU02000057">
    <property type="protein sequence ID" value="EMN89483.1"/>
    <property type="molecule type" value="Genomic_DNA"/>
</dbReference>
<evidence type="ECO:0000256" key="3">
    <source>
        <dbReference type="RuleBase" id="RU362026"/>
    </source>
</evidence>
<dbReference type="GO" id="GO:0008170">
    <property type="term" value="F:N-methyltransferase activity"/>
    <property type="evidence" value="ECO:0007669"/>
    <property type="project" value="InterPro"/>
</dbReference>
<reference evidence="6 7" key="1">
    <citation type="submission" date="2013-01" db="EMBL/GenBank/DDBJ databases">
        <authorList>
            <person name="Harkins D.M."/>
            <person name="Durkin A.S."/>
            <person name="Brinkac L.M."/>
            <person name="Haft D.H."/>
            <person name="Selengut J.D."/>
            <person name="Sanka R."/>
            <person name="DePew J."/>
            <person name="Purushe J."/>
            <person name="Chanthongthip A."/>
            <person name="Lattana O."/>
            <person name="Phetsouvanh R."/>
            <person name="Newton P.N."/>
            <person name="Vinetz J.M."/>
            <person name="Sutton G.G."/>
            <person name="Nierman W.C."/>
            <person name="Fouts D.E."/>
        </authorList>
    </citation>
    <scope>NUCLEOTIDE SEQUENCE [LARGE SCALE GENOMIC DNA]</scope>
    <source>
        <strain evidence="6 7">UI 13098</strain>
    </source>
</reference>
<accession>M6QA43</accession>
<proteinExistence type="inferred from homology"/>
<dbReference type="RefSeq" id="WP_004503745.1">
    <property type="nucleotide sequence ID" value="NZ_AHNU02000057.1"/>
</dbReference>
<dbReference type="InterPro" id="IPR001091">
    <property type="entry name" value="RM_Methyltransferase"/>
</dbReference>
<evidence type="ECO:0000259" key="5">
    <source>
        <dbReference type="Pfam" id="PF01555"/>
    </source>
</evidence>
<name>M6QA43_9LEPT</name>
<dbReference type="Proteomes" id="UP000012118">
    <property type="component" value="Unassembled WGS sequence"/>
</dbReference>
<keyword evidence="2" id="KW-0808">Transferase</keyword>
<keyword evidence="7" id="KW-1185">Reference proteome</keyword>
<protein>
    <recommendedName>
        <fullName evidence="3">Methyltransferase</fullName>
        <ecNumber evidence="3">2.1.1.-</ecNumber>
    </recommendedName>
</protein>
<evidence type="ECO:0000256" key="1">
    <source>
        <dbReference type="ARBA" id="ARBA00022603"/>
    </source>
</evidence>
<dbReference type="GO" id="GO:0032259">
    <property type="term" value="P:methylation"/>
    <property type="evidence" value="ECO:0007669"/>
    <property type="project" value="UniProtKB-KW"/>
</dbReference>
<dbReference type="SUPFAM" id="SSF53335">
    <property type="entry name" value="S-adenosyl-L-methionine-dependent methyltransferases"/>
    <property type="match status" value="1"/>
</dbReference>
<comment type="similarity">
    <text evidence="3">Belongs to the N(4)/N(6)-methyltransferase family.</text>
</comment>
<evidence type="ECO:0000256" key="2">
    <source>
        <dbReference type="ARBA" id="ARBA00022679"/>
    </source>
</evidence>
<comment type="caution">
    <text evidence="6">The sequence shown here is derived from an EMBL/GenBank/DDBJ whole genome shotgun (WGS) entry which is preliminary data.</text>
</comment>
<dbReference type="Pfam" id="PF01555">
    <property type="entry name" value="N6_N4_Mtase"/>
    <property type="match status" value="1"/>
</dbReference>
<gene>
    <name evidence="6" type="ORF">LEP1GSC108_0400</name>
</gene>
<dbReference type="InterPro" id="IPR029063">
    <property type="entry name" value="SAM-dependent_MTases_sf"/>
</dbReference>
<feature type="domain" description="DNA methylase N-4/N-6" evidence="5">
    <location>
        <begin position="27"/>
        <end position="327"/>
    </location>
</feature>
<dbReference type="EC" id="2.1.1.-" evidence="3"/>
<keyword evidence="1 6" id="KW-0489">Methyltransferase</keyword>
<evidence type="ECO:0000313" key="7">
    <source>
        <dbReference type="Proteomes" id="UP000012118"/>
    </source>
</evidence>
<organism evidence="6 7">
    <name type="scientific">Leptospira weilii str. UI 13098</name>
    <dbReference type="NCBI Taxonomy" id="1088542"/>
    <lineage>
        <taxon>Bacteria</taxon>
        <taxon>Pseudomonadati</taxon>
        <taxon>Spirochaetota</taxon>
        <taxon>Spirochaetia</taxon>
        <taxon>Leptospirales</taxon>
        <taxon>Leptospiraceae</taxon>
        <taxon>Leptospira</taxon>
    </lineage>
</organism>
<dbReference type="InterPro" id="IPR002941">
    <property type="entry name" value="DNA_methylase_N4/N6"/>
</dbReference>
<dbReference type="AlphaFoldDB" id="M6QA43"/>
<evidence type="ECO:0000313" key="6">
    <source>
        <dbReference type="EMBL" id="EMN89483.1"/>
    </source>
</evidence>
<dbReference type="GO" id="GO:0003677">
    <property type="term" value="F:DNA binding"/>
    <property type="evidence" value="ECO:0007669"/>
    <property type="project" value="InterPro"/>
</dbReference>
<feature type="region of interest" description="Disordered" evidence="4">
    <location>
        <begin position="85"/>
        <end position="109"/>
    </location>
</feature>